<dbReference type="AlphaFoldDB" id="A0A553ZXZ6"/>
<evidence type="ECO:0000313" key="4">
    <source>
        <dbReference type="EMBL" id="TSB46236.1"/>
    </source>
</evidence>
<feature type="transmembrane region" description="Helical" evidence="2">
    <location>
        <begin position="100"/>
        <end position="124"/>
    </location>
</feature>
<dbReference type="RefSeq" id="WP_143849130.1">
    <property type="nucleotide sequence ID" value="NZ_VLXZ01000007.1"/>
</dbReference>
<comment type="caution">
    <text evidence="4">The sequence shown here is derived from an EMBL/GenBank/DDBJ whole genome shotgun (WGS) entry which is preliminary data.</text>
</comment>
<keyword evidence="2" id="KW-1133">Transmembrane helix</keyword>
<dbReference type="GO" id="GO:0042834">
    <property type="term" value="F:peptidoglycan binding"/>
    <property type="evidence" value="ECO:0007669"/>
    <property type="project" value="InterPro"/>
</dbReference>
<dbReference type="OrthoDB" id="2966654at2"/>
<gene>
    <name evidence="4" type="ORF">FN960_12815</name>
</gene>
<reference evidence="4 5" key="1">
    <citation type="submission" date="2019-07" db="EMBL/GenBank/DDBJ databases">
        <authorList>
            <person name="Park Y.J."/>
            <person name="Jeong S.E."/>
            <person name="Jung H.S."/>
        </authorList>
    </citation>
    <scope>NUCLEOTIDE SEQUENCE [LARGE SCALE GENOMIC DNA]</scope>
    <source>
        <strain evidence="5">P16(2019)</strain>
    </source>
</reference>
<evidence type="ECO:0000256" key="2">
    <source>
        <dbReference type="SAM" id="Phobius"/>
    </source>
</evidence>
<dbReference type="InterPro" id="IPR007730">
    <property type="entry name" value="SPOR-like_dom"/>
</dbReference>
<keyword evidence="2" id="KW-0812">Transmembrane</keyword>
<name>A0A553ZXZ6_9BACI</name>
<feature type="compositionally biased region" description="Basic and acidic residues" evidence="1">
    <location>
        <begin position="14"/>
        <end position="28"/>
    </location>
</feature>
<proteinExistence type="predicted"/>
<evidence type="ECO:0000259" key="3">
    <source>
        <dbReference type="PROSITE" id="PS51724"/>
    </source>
</evidence>
<dbReference type="Gene3D" id="3.30.70.1070">
    <property type="entry name" value="Sporulation related repeat"/>
    <property type="match status" value="1"/>
</dbReference>
<dbReference type="SUPFAM" id="SSF110997">
    <property type="entry name" value="Sporulation related repeat"/>
    <property type="match status" value="1"/>
</dbReference>
<dbReference type="InterPro" id="IPR036680">
    <property type="entry name" value="SPOR-like_sf"/>
</dbReference>
<evidence type="ECO:0000256" key="1">
    <source>
        <dbReference type="SAM" id="MobiDB-lite"/>
    </source>
</evidence>
<accession>A0A553ZXZ6</accession>
<dbReference type="EMBL" id="VLXZ01000007">
    <property type="protein sequence ID" value="TSB46236.1"/>
    <property type="molecule type" value="Genomic_DNA"/>
</dbReference>
<feature type="region of interest" description="Disordered" evidence="1">
    <location>
        <begin position="1"/>
        <end position="28"/>
    </location>
</feature>
<dbReference type="Proteomes" id="UP000318521">
    <property type="component" value="Unassembled WGS sequence"/>
</dbReference>
<keyword evidence="2" id="KW-0472">Membrane</keyword>
<dbReference type="Pfam" id="PF05036">
    <property type="entry name" value="SPOR"/>
    <property type="match status" value="1"/>
</dbReference>
<sequence length="340" mass="38061">MERDKRTMSFQFAKDGRRQEKSDKHQSVKKVAETEWVFPEPDCAVTETNTEELEIKEDPDEQKREIFIWDENKLGYAYQAPPATKKHKALWTQKWLSMPWMLMAAAVSAVCIGVSLGVVMLSFFTGGVDEPVLQPAVEVGTTVVPEDEPVSEFQIFVLQAGAFSTQEAGLQVSETIKQEGYAVIMDDDNETHYLYVGVASSKNQAEQLAAEFKEDGLDVYVKEYVVTKADEEDSTAFEWLNSAENSLMSVIHATTLASLDSSGEENLEVITDELTELESKREASMEGESDELKAIAQTLIAKMAESNQLLSETDEVNRTNQQMNLDALIAYKKGLEQIKQ</sequence>
<feature type="domain" description="SPOR" evidence="3">
    <location>
        <begin position="150"/>
        <end position="228"/>
    </location>
</feature>
<organism evidence="4 5">
    <name type="scientific">Alkalicoccobacillus porphyridii</name>
    <dbReference type="NCBI Taxonomy" id="2597270"/>
    <lineage>
        <taxon>Bacteria</taxon>
        <taxon>Bacillati</taxon>
        <taxon>Bacillota</taxon>
        <taxon>Bacilli</taxon>
        <taxon>Bacillales</taxon>
        <taxon>Bacillaceae</taxon>
        <taxon>Alkalicoccobacillus</taxon>
    </lineage>
</organism>
<evidence type="ECO:0000313" key="5">
    <source>
        <dbReference type="Proteomes" id="UP000318521"/>
    </source>
</evidence>
<protein>
    <submittedName>
        <fullName evidence="4">SPOR domain-containing protein</fullName>
    </submittedName>
</protein>
<keyword evidence="5" id="KW-1185">Reference proteome</keyword>
<dbReference type="PROSITE" id="PS51724">
    <property type="entry name" value="SPOR"/>
    <property type="match status" value="1"/>
</dbReference>